<dbReference type="Gene3D" id="3.40.50.720">
    <property type="entry name" value="NAD(P)-binding Rossmann-like Domain"/>
    <property type="match status" value="1"/>
</dbReference>
<dbReference type="EMBL" id="CP015378">
    <property type="protein sequence ID" value="ANC76681.1"/>
    <property type="molecule type" value="Genomic_DNA"/>
</dbReference>
<feature type="domain" description="NAD-dependent epimerase/dehydratase" evidence="2">
    <location>
        <begin position="8"/>
        <end position="223"/>
    </location>
</feature>
<proteinExistence type="inferred from homology"/>
<organism evidence="3 4">
    <name type="scientific">Fictibacillus phosphorivorans</name>
    <dbReference type="NCBI Taxonomy" id="1221500"/>
    <lineage>
        <taxon>Bacteria</taxon>
        <taxon>Bacillati</taxon>
        <taxon>Bacillota</taxon>
        <taxon>Bacilli</taxon>
        <taxon>Bacillales</taxon>
        <taxon>Fictibacillaceae</taxon>
        <taxon>Fictibacillus</taxon>
    </lineage>
</organism>
<dbReference type="PANTHER" id="PTHR43000">
    <property type="entry name" value="DTDP-D-GLUCOSE 4,6-DEHYDRATASE-RELATED"/>
    <property type="match status" value="1"/>
</dbReference>
<dbReference type="AlphaFoldDB" id="A0A160IKX2"/>
<dbReference type="Proteomes" id="UP000076623">
    <property type="component" value="Chromosome"/>
</dbReference>
<comment type="similarity">
    <text evidence="1">Belongs to the NAD(P)-dependent epimerase/dehydratase family.</text>
</comment>
<reference evidence="3 4" key="1">
    <citation type="submission" date="2016-04" db="EMBL/GenBank/DDBJ databases">
        <title>Complete genome sequence of Fictibacillus phosphorivorans G25-29, a strain toxic to nematodes.</title>
        <authorList>
            <person name="Zheng Z."/>
        </authorList>
    </citation>
    <scope>NUCLEOTIDE SEQUENCE [LARGE SCALE GENOMIC DNA]</scope>
    <source>
        <strain evidence="3 4">G25-29</strain>
    </source>
</reference>
<dbReference type="KEGG" id="fpn:ABE65_007650"/>
<evidence type="ECO:0000256" key="1">
    <source>
        <dbReference type="ARBA" id="ARBA00007637"/>
    </source>
</evidence>
<dbReference type="InterPro" id="IPR036291">
    <property type="entry name" value="NAD(P)-bd_dom_sf"/>
</dbReference>
<dbReference type="InterPro" id="IPR001509">
    <property type="entry name" value="Epimerase_deHydtase"/>
</dbReference>
<evidence type="ECO:0000313" key="3">
    <source>
        <dbReference type="EMBL" id="ANC76681.1"/>
    </source>
</evidence>
<dbReference type="SUPFAM" id="SSF51735">
    <property type="entry name" value="NAD(P)-binding Rossmann-fold domains"/>
    <property type="match status" value="1"/>
</dbReference>
<dbReference type="STRING" id="1221500.ABE65_007650"/>
<accession>A0A160IKX2</accession>
<dbReference type="Pfam" id="PF01370">
    <property type="entry name" value="Epimerase"/>
    <property type="match status" value="1"/>
</dbReference>
<sequence>MVEMKKKIIITGAAGFTGNSACQYFADKGYDVIGISRSDLAEVKVRVVTCDLLDKEKVSEIFDFYKPDFCLHLAGVNSVPRSWNDPSSTIEANVLGTVYLLEAIRKAVPSCRTVIVSSALSGIDHPYGVSKKHQEQLVADWANLFDLQLMIAKPCNLIGPGRSPGFVSFLANRIIQLESSGDHSPINISHLQNEREFLDVRDAIAAYEVLLKAGNRNVTYEIGSGKMTTLLEILDIFQTLTKEKLTIIETNDTKDLSPRVMNSELIKDYNWQTVYPLELSIKQILSYHRSVGS</sequence>
<dbReference type="Gene3D" id="3.90.25.10">
    <property type="entry name" value="UDP-galactose 4-epimerase, domain 1"/>
    <property type="match status" value="1"/>
</dbReference>
<name>A0A160IKX2_9BACL</name>
<evidence type="ECO:0000259" key="2">
    <source>
        <dbReference type="Pfam" id="PF01370"/>
    </source>
</evidence>
<protein>
    <recommendedName>
        <fullName evidence="2">NAD-dependent epimerase/dehydratase domain-containing protein</fullName>
    </recommendedName>
</protein>
<keyword evidence="4" id="KW-1185">Reference proteome</keyword>
<gene>
    <name evidence="3" type="ORF">ABE65_007650</name>
</gene>
<evidence type="ECO:0000313" key="4">
    <source>
        <dbReference type="Proteomes" id="UP000076623"/>
    </source>
</evidence>